<dbReference type="Proteomes" id="UP000572907">
    <property type="component" value="Unassembled WGS sequence"/>
</dbReference>
<feature type="compositionally biased region" description="Pro residues" evidence="1">
    <location>
        <begin position="298"/>
        <end position="308"/>
    </location>
</feature>
<evidence type="ECO:0000313" key="3">
    <source>
        <dbReference type="Proteomes" id="UP000572907"/>
    </source>
</evidence>
<feature type="compositionally biased region" description="Low complexity" evidence="1">
    <location>
        <begin position="273"/>
        <end position="285"/>
    </location>
</feature>
<sequence>MRRARSRKPADRVRGPRCWPGSDAALNGRPPEWMFVRTPRAAVRVTGSLDPTDAVPPACHRRAASRCPGMDSTATARRLLGNDAAPRPYAELTSGYSGHPPIYAALVAEWEARGHTVPEHRDGQWVSFAAPTESETWTAVPAWNTGPHLGPVAFSGAHPAAGRHTGPVASAGGHPAPGRPTGMVASSGLRPAAERLPGAPSAPAGAHSTTGRHTGPVVPPAVHPAPGRPTGLVTSSGPHSAADRHSGAPSAPAGAHPTTGRHTGSVAPSAVHPATGRPTGPAAPAEAHPATGRHAGPVVPPAVHPAPGRPTGLVASAGPRPAADRIPGSPAGSAGVRLTSRQVPPAPR</sequence>
<feature type="compositionally biased region" description="Low complexity" evidence="1">
    <location>
        <begin position="197"/>
        <end position="206"/>
    </location>
</feature>
<protein>
    <submittedName>
        <fullName evidence="2">Uncharacterized protein</fullName>
    </submittedName>
</protein>
<gene>
    <name evidence="2" type="ORF">FHS41_004939</name>
</gene>
<feature type="compositionally biased region" description="Low complexity" evidence="1">
    <location>
        <begin position="247"/>
        <end position="260"/>
    </location>
</feature>
<feature type="region of interest" description="Disordered" evidence="1">
    <location>
        <begin position="154"/>
        <end position="348"/>
    </location>
</feature>
<feature type="region of interest" description="Disordered" evidence="1">
    <location>
        <begin position="1"/>
        <end position="23"/>
    </location>
</feature>
<dbReference type="EMBL" id="JACHXE010000005">
    <property type="protein sequence ID" value="MBB3078408.1"/>
    <property type="molecule type" value="Genomic_DNA"/>
</dbReference>
<keyword evidence="3" id="KW-1185">Reference proteome</keyword>
<name>A0A7W5F3F7_9ACTN</name>
<evidence type="ECO:0000313" key="2">
    <source>
        <dbReference type="EMBL" id="MBB3078408.1"/>
    </source>
</evidence>
<comment type="caution">
    <text evidence="2">The sequence shown here is derived from an EMBL/GenBank/DDBJ whole genome shotgun (WGS) entry which is preliminary data.</text>
</comment>
<reference evidence="2 3" key="1">
    <citation type="submission" date="2020-08" db="EMBL/GenBank/DDBJ databases">
        <title>Genomic Encyclopedia of Type Strains, Phase III (KMG-III): the genomes of soil and plant-associated and newly described type strains.</title>
        <authorList>
            <person name="Whitman W."/>
        </authorList>
    </citation>
    <scope>NUCLEOTIDE SEQUENCE [LARGE SCALE GENOMIC DNA]</scope>
    <source>
        <strain evidence="2 3">CECT 3237</strain>
    </source>
</reference>
<dbReference type="AlphaFoldDB" id="A0A7W5F3F7"/>
<organism evidence="2 3">
    <name type="scientific">Streptomyces violarus</name>
    <dbReference type="NCBI Taxonomy" id="67380"/>
    <lineage>
        <taxon>Bacteria</taxon>
        <taxon>Bacillati</taxon>
        <taxon>Actinomycetota</taxon>
        <taxon>Actinomycetes</taxon>
        <taxon>Kitasatosporales</taxon>
        <taxon>Streptomycetaceae</taxon>
        <taxon>Streptomyces</taxon>
    </lineage>
</organism>
<accession>A0A7W5F3F7</accession>
<feature type="compositionally biased region" description="Pro residues" evidence="1">
    <location>
        <begin position="217"/>
        <end position="227"/>
    </location>
</feature>
<evidence type="ECO:0000256" key="1">
    <source>
        <dbReference type="SAM" id="MobiDB-lite"/>
    </source>
</evidence>
<proteinExistence type="predicted"/>